<proteinExistence type="predicted"/>
<name>A0A7W8HG64_9BURK</name>
<comment type="caution">
    <text evidence="1">The sequence shown here is derived from an EMBL/GenBank/DDBJ whole genome shotgun (WGS) entry which is preliminary data.</text>
</comment>
<keyword evidence="2" id="KW-1185">Reference proteome</keyword>
<organism evidence="1 2">
    <name type="scientific">Quisquiliibacterium transsilvanicum</name>
    <dbReference type="NCBI Taxonomy" id="1549638"/>
    <lineage>
        <taxon>Bacteria</taxon>
        <taxon>Pseudomonadati</taxon>
        <taxon>Pseudomonadota</taxon>
        <taxon>Betaproteobacteria</taxon>
        <taxon>Burkholderiales</taxon>
        <taxon>Burkholderiaceae</taxon>
        <taxon>Quisquiliibacterium</taxon>
    </lineage>
</organism>
<dbReference type="AlphaFoldDB" id="A0A7W8HG64"/>
<accession>A0A7W8HG64</accession>
<evidence type="ECO:0000313" key="2">
    <source>
        <dbReference type="Proteomes" id="UP000532440"/>
    </source>
</evidence>
<evidence type="ECO:0000313" key="1">
    <source>
        <dbReference type="EMBL" id="MBB5271252.1"/>
    </source>
</evidence>
<dbReference type="Proteomes" id="UP000532440">
    <property type="component" value="Unassembled WGS sequence"/>
</dbReference>
<protein>
    <submittedName>
        <fullName evidence="1">Uncharacterized protein</fullName>
    </submittedName>
</protein>
<dbReference type="EMBL" id="JACHGB010000002">
    <property type="protein sequence ID" value="MBB5271252.1"/>
    <property type="molecule type" value="Genomic_DNA"/>
</dbReference>
<gene>
    <name evidence="1" type="ORF">HNQ70_001256</name>
</gene>
<sequence length="233" mass="26215">MKIRFLLEGPRGDGRDYPVESIATGKIYYLGSGRNAWHSTWSMRYYPDAFHITQADAKHAAEKRRTQGAVFYVSELPALVLVTRYSKYVITQINTGTPLLEYRHSLALEPAAGASVRLSGVTCPVAIGFPVGNAIDSFRADSAHWRHRPPKQNSVLIMRAVRTQNARFNGKDYHLIESYKDAEIDPLIGAVRRWSSFPRGENRSLGWIQAKPRVHAESVLALSARLRDEGYCL</sequence>
<reference evidence="1 2" key="1">
    <citation type="submission" date="2020-08" db="EMBL/GenBank/DDBJ databases">
        <title>Genomic Encyclopedia of Type Strains, Phase IV (KMG-IV): sequencing the most valuable type-strain genomes for metagenomic binning, comparative biology and taxonomic classification.</title>
        <authorList>
            <person name="Goeker M."/>
        </authorList>
    </citation>
    <scope>NUCLEOTIDE SEQUENCE [LARGE SCALE GENOMIC DNA]</scope>
    <source>
        <strain evidence="1 2">DSM 29781</strain>
    </source>
</reference>